<protein>
    <submittedName>
        <fullName evidence="2">Uncharacterized protein</fullName>
    </submittedName>
</protein>
<dbReference type="EMBL" id="VIIS01002177">
    <property type="protein sequence ID" value="KAF0287648.1"/>
    <property type="molecule type" value="Genomic_DNA"/>
</dbReference>
<evidence type="ECO:0000256" key="1">
    <source>
        <dbReference type="SAM" id="MobiDB-lite"/>
    </source>
</evidence>
<reference evidence="2 3" key="1">
    <citation type="submission" date="2019-07" db="EMBL/GenBank/DDBJ databases">
        <title>Draft genome assembly of a fouling barnacle, Amphibalanus amphitrite (Darwin, 1854): The first reference genome for Thecostraca.</title>
        <authorList>
            <person name="Kim W."/>
        </authorList>
    </citation>
    <scope>NUCLEOTIDE SEQUENCE [LARGE SCALE GENOMIC DNA]</scope>
    <source>
        <strain evidence="2">SNU_AA5</strain>
        <tissue evidence="2">Soma without cirri and trophi</tissue>
    </source>
</reference>
<name>A0A6A4VAK6_AMPAM</name>
<feature type="compositionally biased region" description="Gly residues" evidence="1">
    <location>
        <begin position="173"/>
        <end position="185"/>
    </location>
</feature>
<comment type="caution">
    <text evidence="2">The sequence shown here is derived from an EMBL/GenBank/DDBJ whole genome shotgun (WGS) entry which is preliminary data.</text>
</comment>
<keyword evidence="3" id="KW-1185">Reference proteome</keyword>
<dbReference type="Proteomes" id="UP000440578">
    <property type="component" value="Unassembled WGS sequence"/>
</dbReference>
<evidence type="ECO:0000313" key="3">
    <source>
        <dbReference type="Proteomes" id="UP000440578"/>
    </source>
</evidence>
<organism evidence="2 3">
    <name type="scientific">Amphibalanus amphitrite</name>
    <name type="common">Striped barnacle</name>
    <name type="synonym">Balanus amphitrite</name>
    <dbReference type="NCBI Taxonomy" id="1232801"/>
    <lineage>
        <taxon>Eukaryota</taxon>
        <taxon>Metazoa</taxon>
        <taxon>Ecdysozoa</taxon>
        <taxon>Arthropoda</taxon>
        <taxon>Crustacea</taxon>
        <taxon>Multicrustacea</taxon>
        <taxon>Cirripedia</taxon>
        <taxon>Thoracica</taxon>
        <taxon>Thoracicalcarea</taxon>
        <taxon>Balanomorpha</taxon>
        <taxon>Balanoidea</taxon>
        <taxon>Balanidae</taxon>
        <taxon>Amphibalaninae</taxon>
        <taxon>Amphibalanus</taxon>
    </lineage>
</organism>
<gene>
    <name evidence="2" type="ORF">FJT64_013947</name>
</gene>
<proteinExistence type="predicted"/>
<evidence type="ECO:0000313" key="2">
    <source>
        <dbReference type="EMBL" id="KAF0287648.1"/>
    </source>
</evidence>
<feature type="compositionally biased region" description="Basic and acidic residues" evidence="1">
    <location>
        <begin position="74"/>
        <end position="90"/>
    </location>
</feature>
<sequence length="234" mass="24434">MQLKREGKVNTVFTRDGVVHVVIGERDRPRPVRCDAALERISREVAELAEAGRPGQPSRRDSRSDETTGASRSDGGREMAHSPPRGRDHVAAGPAGASTDTTPVRAADAAGRGAERREGAEPGGSVVRGEEEAELARRRRSPSSPGAGDRPERGRGCSLPGEGGTNRSPDTFGRGGGGYAGAGDGDGGERRGTDVSTSQSAVAEAPRLATGMASVRRRCGADIRQFLNVHSKCD</sequence>
<feature type="region of interest" description="Disordered" evidence="1">
    <location>
        <begin position="45"/>
        <end position="213"/>
    </location>
</feature>
<accession>A0A6A4VAK6</accession>
<dbReference type="AlphaFoldDB" id="A0A6A4VAK6"/>